<organism evidence="2 3">
    <name type="scientific">Thauera aromatica K172</name>
    <dbReference type="NCBI Taxonomy" id="44139"/>
    <lineage>
        <taxon>Bacteria</taxon>
        <taxon>Pseudomonadati</taxon>
        <taxon>Pseudomonadota</taxon>
        <taxon>Betaproteobacteria</taxon>
        <taxon>Rhodocyclales</taxon>
        <taxon>Zoogloeaceae</taxon>
        <taxon>Thauera</taxon>
    </lineage>
</organism>
<protein>
    <submittedName>
        <fullName evidence="2">TadE-like protein</fullName>
    </submittedName>
</protein>
<dbReference type="Pfam" id="PF07811">
    <property type="entry name" value="TadE"/>
    <property type="match status" value="1"/>
</dbReference>
<dbReference type="EMBL" id="CP028339">
    <property type="protein sequence ID" value="AVR89635.1"/>
    <property type="molecule type" value="Genomic_DNA"/>
</dbReference>
<dbReference type="Proteomes" id="UP000241885">
    <property type="component" value="Chromosome"/>
</dbReference>
<dbReference type="AlphaFoldDB" id="A0A2R4BQM0"/>
<name>A0A2R4BQM0_THAAR</name>
<reference evidence="2 3" key="1">
    <citation type="submission" date="2018-03" db="EMBL/GenBank/DDBJ databases">
        <title>Complete genome sequence of Thauera aromatica, a model organism for studying aromatic compound degradation under denitrifying conditions.</title>
        <authorList>
            <person name="Lo H.-Y."/>
            <person name="Goris T."/>
            <person name="Boll M."/>
            <person name="Mueller J.A."/>
        </authorList>
    </citation>
    <scope>NUCLEOTIDE SEQUENCE [LARGE SCALE GENOMIC DNA]</scope>
    <source>
        <strain evidence="2 3">K172</strain>
    </source>
</reference>
<accession>A0A2R4BQM0</accession>
<proteinExistence type="predicted"/>
<evidence type="ECO:0000313" key="3">
    <source>
        <dbReference type="Proteomes" id="UP000241885"/>
    </source>
</evidence>
<evidence type="ECO:0000313" key="2">
    <source>
        <dbReference type="EMBL" id="AVR89635.1"/>
    </source>
</evidence>
<keyword evidence="3" id="KW-1185">Reference proteome</keyword>
<sequence>MAAVFFMILIGVMEMGRMLWAWNAATEATRLGARLAVVCTKDDPIIETRMRERLPGFMTATISVEYLGSSVRVSLSNYTHQTLIPFVSLAVPLPPFQTTLPFEGMDSAGNPVCN</sequence>
<dbReference type="InterPro" id="IPR012495">
    <property type="entry name" value="TadE-like_dom"/>
</dbReference>
<feature type="domain" description="TadE-like" evidence="1">
    <location>
        <begin position="2"/>
        <end position="34"/>
    </location>
</feature>
<gene>
    <name evidence="2" type="ORF">Tharo_2753</name>
</gene>
<dbReference type="KEGG" id="tak:Tharo_2753"/>
<evidence type="ECO:0000259" key="1">
    <source>
        <dbReference type="Pfam" id="PF07811"/>
    </source>
</evidence>